<accession>A0A8S0UEE1</accession>
<keyword evidence="4" id="KW-0227">DNA damage</keyword>
<gene>
    <name evidence="14" type="ORF">OLEA9_A050747</name>
</gene>
<evidence type="ECO:0000256" key="10">
    <source>
        <dbReference type="ARBA" id="ARBA00023242"/>
    </source>
</evidence>
<dbReference type="InterPro" id="IPR011545">
    <property type="entry name" value="DEAD/DEAH_box_helicase_dom"/>
</dbReference>
<keyword evidence="8" id="KW-0238">DNA-binding</keyword>
<feature type="region of interest" description="Disordered" evidence="11">
    <location>
        <begin position="1351"/>
        <end position="1374"/>
    </location>
</feature>
<feature type="compositionally biased region" description="Polar residues" evidence="11">
    <location>
        <begin position="1247"/>
        <end position="1263"/>
    </location>
</feature>
<evidence type="ECO:0000256" key="8">
    <source>
        <dbReference type="ARBA" id="ARBA00023125"/>
    </source>
</evidence>
<proteinExistence type="inferred from homology"/>
<dbReference type="FunFam" id="3.40.50.300:FF:001992">
    <property type="entry name" value="ATP-dependent RNA helicase, putative"/>
    <property type="match status" value="1"/>
</dbReference>
<dbReference type="GO" id="GO:0009378">
    <property type="term" value="F:four-way junction helicase activity"/>
    <property type="evidence" value="ECO:0007669"/>
    <property type="project" value="TreeGrafter"/>
</dbReference>
<feature type="compositionally biased region" description="Polar residues" evidence="11">
    <location>
        <begin position="1224"/>
        <end position="1237"/>
    </location>
</feature>
<dbReference type="Pfam" id="PF00271">
    <property type="entry name" value="Helicase_C"/>
    <property type="match status" value="1"/>
</dbReference>
<dbReference type="SMART" id="SM00490">
    <property type="entry name" value="HELICc"/>
    <property type="match status" value="1"/>
</dbReference>
<dbReference type="Proteomes" id="UP000594638">
    <property type="component" value="Unassembled WGS sequence"/>
</dbReference>
<dbReference type="GO" id="GO:0005634">
    <property type="term" value="C:nucleus"/>
    <property type="evidence" value="ECO:0007669"/>
    <property type="project" value="UniProtKB-SubCell"/>
</dbReference>
<protein>
    <submittedName>
        <fullName evidence="14">DEAD-box ATP-dependent RNA helicase FANCM isoform X2</fullName>
    </submittedName>
</protein>
<dbReference type="SMART" id="SM00487">
    <property type="entry name" value="DEXDc"/>
    <property type="match status" value="1"/>
</dbReference>
<evidence type="ECO:0000259" key="12">
    <source>
        <dbReference type="PROSITE" id="PS51192"/>
    </source>
</evidence>
<evidence type="ECO:0000256" key="1">
    <source>
        <dbReference type="ARBA" id="ARBA00004123"/>
    </source>
</evidence>
<dbReference type="GO" id="GO:0036297">
    <property type="term" value="P:interstrand cross-link repair"/>
    <property type="evidence" value="ECO:0007669"/>
    <property type="project" value="TreeGrafter"/>
</dbReference>
<feature type="region of interest" description="Disordered" evidence="11">
    <location>
        <begin position="902"/>
        <end position="946"/>
    </location>
</feature>
<dbReference type="SUPFAM" id="SSF52540">
    <property type="entry name" value="P-loop containing nucleoside triphosphate hydrolases"/>
    <property type="match status" value="1"/>
</dbReference>
<evidence type="ECO:0000256" key="6">
    <source>
        <dbReference type="ARBA" id="ARBA00022806"/>
    </source>
</evidence>
<keyword evidence="5" id="KW-0378">Hydrolase</keyword>
<evidence type="ECO:0000259" key="13">
    <source>
        <dbReference type="PROSITE" id="PS51194"/>
    </source>
</evidence>
<keyword evidence="7" id="KW-0067">ATP-binding</keyword>
<comment type="subcellular location">
    <subcellularLocation>
        <location evidence="1">Nucleus</location>
    </subcellularLocation>
</comment>
<feature type="compositionally biased region" description="Polar residues" evidence="11">
    <location>
        <begin position="912"/>
        <end position="933"/>
    </location>
</feature>
<keyword evidence="15" id="KW-1185">Reference proteome</keyword>
<dbReference type="Gramene" id="OE9A050747T2">
    <property type="protein sequence ID" value="OE9A050747C2"/>
    <property type="gene ID" value="OE9A050747"/>
</dbReference>
<dbReference type="OrthoDB" id="6513042at2759"/>
<evidence type="ECO:0000256" key="5">
    <source>
        <dbReference type="ARBA" id="ARBA00022801"/>
    </source>
</evidence>
<dbReference type="GO" id="GO:0005524">
    <property type="term" value="F:ATP binding"/>
    <property type="evidence" value="ECO:0007669"/>
    <property type="project" value="UniProtKB-KW"/>
</dbReference>
<evidence type="ECO:0000313" key="14">
    <source>
        <dbReference type="EMBL" id="CAA3017903.1"/>
    </source>
</evidence>
<dbReference type="FunFam" id="3.40.50.300:FF:000861">
    <property type="entry name" value="Fanconi anemia, complementation group M"/>
    <property type="match status" value="1"/>
</dbReference>
<keyword evidence="9" id="KW-0234">DNA repair</keyword>
<evidence type="ECO:0000313" key="15">
    <source>
        <dbReference type="Proteomes" id="UP000594638"/>
    </source>
</evidence>
<feature type="compositionally biased region" description="Basic and acidic residues" evidence="11">
    <location>
        <begin position="934"/>
        <end position="946"/>
    </location>
</feature>
<evidence type="ECO:0000256" key="9">
    <source>
        <dbReference type="ARBA" id="ARBA00023204"/>
    </source>
</evidence>
<dbReference type="CDD" id="cd12091">
    <property type="entry name" value="FANCM_ID"/>
    <property type="match status" value="1"/>
</dbReference>
<evidence type="ECO:0000256" key="11">
    <source>
        <dbReference type="SAM" id="MobiDB-lite"/>
    </source>
</evidence>
<name>A0A8S0UEE1_OLEEU</name>
<dbReference type="PANTHER" id="PTHR14025">
    <property type="entry name" value="FANCONI ANEMIA GROUP M FANCM FAMILY MEMBER"/>
    <property type="match status" value="1"/>
</dbReference>
<dbReference type="InterPro" id="IPR044749">
    <property type="entry name" value="FANCM_DEXDc"/>
</dbReference>
<evidence type="ECO:0000256" key="7">
    <source>
        <dbReference type="ARBA" id="ARBA00022840"/>
    </source>
</evidence>
<dbReference type="PROSITE" id="PS51194">
    <property type="entry name" value="HELICASE_CTER"/>
    <property type="match status" value="1"/>
</dbReference>
<dbReference type="PROSITE" id="PS51192">
    <property type="entry name" value="HELICASE_ATP_BIND_1"/>
    <property type="match status" value="1"/>
</dbReference>
<dbReference type="Gene3D" id="3.40.50.300">
    <property type="entry name" value="P-loop containing nucleotide triphosphate hydrolases"/>
    <property type="match status" value="2"/>
</dbReference>
<feature type="domain" description="Helicase ATP-binding" evidence="12">
    <location>
        <begin position="162"/>
        <end position="330"/>
    </location>
</feature>
<organism evidence="14 15">
    <name type="scientific">Olea europaea subsp. europaea</name>
    <dbReference type="NCBI Taxonomy" id="158383"/>
    <lineage>
        <taxon>Eukaryota</taxon>
        <taxon>Viridiplantae</taxon>
        <taxon>Streptophyta</taxon>
        <taxon>Embryophyta</taxon>
        <taxon>Tracheophyta</taxon>
        <taxon>Spermatophyta</taxon>
        <taxon>Magnoliopsida</taxon>
        <taxon>eudicotyledons</taxon>
        <taxon>Gunneridae</taxon>
        <taxon>Pentapetalae</taxon>
        <taxon>asterids</taxon>
        <taxon>lamiids</taxon>
        <taxon>Lamiales</taxon>
        <taxon>Oleaceae</taxon>
        <taxon>Oleeae</taxon>
        <taxon>Olea</taxon>
    </lineage>
</organism>
<dbReference type="CDD" id="cd18801">
    <property type="entry name" value="SF2_C_FANCM_Hef"/>
    <property type="match status" value="1"/>
</dbReference>
<dbReference type="PANTHER" id="PTHR14025:SF20">
    <property type="entry name" value="FANCONI ANEMIA GROUP M PROTEIN"/>
    <property type="match status" value="1"/>
</dbReference>
<dbReference type="GO" id="GO:0016787">
    <property type="term" value="F:hydrolase activity"/>
    <property type="evidence" value="ECO:0007669"/>
    <property type="project" value="UniProtKB-KW"/>
</dbReference>
<keyword evidence="3" id="KW-0547">Nucleotide-binding</keyword>
<evidence type="ECO:0000256" key="4">
    <source>
        <dbReference type="ARBA" id="ARBA00022763"/>
    </source>
</evidence>
<dbReference type="Pfam" id="PF00270">
    <property type="entry name" value="DEAD"/>
    <property type="match status" value="1"/>
</dbReference>
<dbReference type="GO" id="GO:0000400">
    <property type="term" value="F:four-way junction DNA binding"/>
    <property type="evidence" value="ECO:0007669"/>
    <property type="project" value="TreeGrafter"/>
</dbReference>
<dbReference type="InterPro" id="IPR027417">
    <property type="entry name" value="P-loop_NTPase"/>
</dbReference>
<keyword evidence="6 14" id="KW-0347">Helicase</keyword>
<evidence type="ECO:0000256" key="3">
    <source>
        <dbReference type="ARBA" id="ARBA00022741"/>
    </source>
</evidence>
<dbReference type="InterPro" id="IPR001650">
    <property type="entry name" value="Helicase_C-like"/>
</dbReference>
<evidence type="ECO:0000256" key="2">
    <source>
        <dbReference type="ARBA" id="ARBA00009889"/>
    </source>
</evidence>
<reference evidence="14 15" key="1">
    <citation type="submission" date="2019-12" db="EMBL/GenBank/DDBJ databases">
        <authorList>
            <person name="Alioto T."/>
            <person name="Alioto T."/>
            <person name="Gomez Garrido J."/>
        </authorList>
    </citation>
    <scope>NUCLEOTIDE SEQUENCE [LARGE SCALE GENOMIC DNA]</scope>
</reference>
<dbReference type="CDD" id="cd18033">
    <property type="entry name" value="DEXDc_FANCM"/>
    <property type="match status" value="1"/>
</dbReference>
<dbReference type="InterPro" id="IPR039686">
    <property type="entry name" value="FANCM/Mph1-like_ID"/>
</dbReference>
<feature type="domain" description="Helicase C-terminal" evidence="13">
    <location>
        <begin position="488"/>
        <end position="661"/>
    </location>
</feature>
<dbReference type="EMBL" id="CACTIH010007758">
    <property type="protein sequence ID" value="CAA3017903.1"/>
    <property type="molecule type" value="Genomic_DNA"/>
</dbReference>
<comment type="similarity">
    <text evidence="2">Belongs to the DEAD box helicase family. DEAH subfamily. FANCM sub-subfamily.</text>
</comment>
<dbReference type="InterPro" id="IPR014001">
    <property type="entry name" value="Helicase_ATP-bd"/>
</dbReference>
<feature type="region of interest" description="Disordered" evidence="11">
    <location>
        <begin position="1224"/>
        <end position="1276"/>
    </location>
</feature>
<dbReference type="GO" id="GO:0045003">
    <property type="term" value="P:double-strand break repair via synthesis-dependent strand annealing"/>
    <property type="evidence" value="ECO:0007669"/>
    <property type="project" value="TreeGrafter"/>
</dbReference>
<dbReference type="GO" id="GO:0043138">
    <property type="term" value="F:3'-5' DNA helicase activity"/>
    <property type="evidence" value="ECO:0007669"/>
    <property type="project" value="InterPro"/>
</dbReference>
<comment type="caution">
    <text evidence="14">The sequence shown here is derived from an EMBL/GenBank/DDBJ whole genome shotgun (WGS) entry which is preliminary data.</text>
</comment>
<keyword evidence="10" id="KW-0539">Nucleus</keyword>
<sequence length="1374" mass="153701">MASTSAPLHTIDDDDEFDWEAAVREIDMACQNTANATSTSTSKCTSISSSDFKFNSNINLIPVQEISRNGKPGLKFGSSSAARQSTLDKFVVIPSNNSSKLKFTDGFHGNNSNSNNDGDEINGVAECYDIETLNGCLQIDPEAAKTWIYPVNIPRRDYQFSITKTALFSNTLVVLPTGLGKTLIAAVVMYNYFRWFPEGKIVFAAPSRPLVMQQIEACHKIVGIPQEWTIDLTGQTSPTRRASLWKDKRVFFVTPQVLEKDIHTGSCLVKHLVCLVIDEAHRAMGNYAYCVVVHKLMDISLQLRILALTATPGSKQQTIQNIIDNLQISTLEYRNENDPDVLPYVHERKIELMEVPIGKEAAEIYNLLGEVARPFAARLSTFGLLQKRDFQTLSPCDLLNSRDKFRQEPPPELPQTKFGEIEGCFGVLITLYHVRKLLSSHGIKPAFEMLEDKMKQWSFARVVSNNKFLSKAKLLMHETVSHGAPSPKLAKLLEVLIDHFKVKNPGNSRVIIFSNFRGSVRDIMNALENIKEIVKATEFIGQSSGKTLKGQSQKVQQAVLEKFRTGGYNVIVATSIGEEGLDIMEVDLVICFDANVSPLRMIQRMGRTGRKHEGRIIINFLNKLLLVLACEGSELKGYMRKQVNSKAIKKHMSNGGMNSFNFHSSPRMVPHIFKPEVQLVEISVEQFVPRGKKVKDDHLIQTPAYKTKLTDAETNILDKYFCSTREKGWRPSLIAFPHFQAFPCSVYSVAHSSMTGIFIDTMQNLQGLSFSTDSKTSMMQDEDFSRPCFRLEAEELYDQNTKENPGYSAEEELKTELPETDAELVDISRTKDMSMQDIHGQNSVAHSFLFDSEFVSVDDRGRVLVLSLSQLPLISLSKSTIGSNMEFVSNLMQDSSGFEASTKDFKEKTVQAKGTSTSQTRSTEVENSLSSSRKSNEKDSYDKDAKVERNRISMDIDDEENDDLRDFELSPRLTNFIKSGVVPESPISDSRISKGKGVDIMIQDFVSSPNMHSVFSMKSPQKVDGDGNVNQMEVLTSPHCQLGTSPLHLNNHTPKSCQSPFPVVEETRTPIAKLSNTSSSKDWALSSGGKCGSVEQPCKFRRLRKHGDLHQKMPSERKEQSGLIERLKKSSVTDGHAAVKHVRGQKRLAKGTTVYIDEEAEVSSEVMASEDEEDDANSTYDDSFIDDCVNSTAASTQAEVGRIDMMAIYRRSLLSQSPLERLPNFSTHISPDSTAPSIRTDKRTNLIGPQNHSLQTPQIGLDTSENESKTENQKRKLSFNQAQSIPMVNLENEFLLHSEAAQNNSPSRARTEENLDIFEDDRFFEDIDLDALEEQATKLLRYKSECSMQNQVRTSEPMAQNLDLPGSPSFDLGI</sequence>